<dbReference type="OrthoDB" id="5402392at2759"/>
<evidence type="ECO:0000256" key="1">
    <source>
        <dbReference type="SAM" id="Coils"/>
    </source>
</evidence>
<protein>
    <submittedName>
        <fullName evidence="3">Uncharacterized protein</fullName>
    </submittedName>
</protein>
<feature type="region of interest" description="Disordered" evidence="2">
    <location>
        <begin position="170"/>
        <end position="190"/>
    </location>
</feature>
<dbReference type="AlphaFoldDB" id="A0A9P4RA08"/>
<evidence type="ECO:0000256" key="2">
    <source>
        <dbReference type="SAM" id="MobiDB-lite"/>
    </source>
</evidence>
<comment type="caution">
    <text evidence="3">The sequence shown here is derived from an EMBL/GenBank/DDBJ whole genome shotgun (WGS) entry which is preliminary data.</text>
</comment>
<reference evidence="3" key="1">
    <citation type="journal article" date="2020" name="Stud. Mycol.">
        <title>101 Dothideomycetes genomes: a test case for predicting lifestyles and emergence of pathogens.</title>
        <authorList>
            <person name="Haridas S."/>
            <person name="Albert R."/>
            <person name="Binder M."/>
            <person name="Bloem J."/>
            <person name="Labutti K."/>
            <person name="Salamov A."/>
            <person name="Andreopoulos B."/>
            <person name="Baker S."/>
            <person name="Barry K."/>
            <person name="Bills G."/>
            <person name="Bluhm B."/>
            <person name="Cannon C."/>
            <person name="Castanera R."/>
            <person name="Culley D."/>
            <person name="Daum C."/>
            <person name="Ezra D."/>
            <person name="Gonzalez J."/>
            <person name="Henrissat B."/>
            <person name="Kuo A."/>
            <person name="Liang C."/>
            <person name="Lipzen A."/>
            <person name="Lutzoni F."/>
            <person name="Magnuson J."/>
            <person name="Mondo S."/>
            <person name="Nolan M."/>
            <person name="Ohm R."/>
            <person name="Pangilinan J."/>
            <person name="Park H.-J."/>
            <person name="Ramirez L."/>
            <person name="Alfaro M."/>
            <person name="Sun H."/>
            <person name="Tritt A."/>
            <person name="Yoshinaga Y."/>
            <person name="Zwiers L.-H."/>
            <person name="Turgeon B."/>
            <person name="Goodwin S."/>
            <person name="Spatafora J."/>
            <person name="Crous P."/>
            <person name="Grigoriev I."/>
        </authorList>
    </citation>
    <scope>NUCLEOTIDE SEQUENCE</scope>
    <source>
        <strain evidence="3">CBS 125425</strain>
    </source>
</reference>
<dbReference type="Proteomes" id="UP000799444">
    <property type="component" value="Unassembled WGS sequence"/>
</dbReference>
<organism evidence="3 4">
    <name type="scientific">Polyplosphaeria fusca</name>
    <dbReference type="NCBI Taxonomy" id="682080"/>
    <lineage>
        <taxon>Eukaryota</taxon>
        <taxon>Fungi</taxon>
        <taxon>Dikarya</taxon>
        <taxon>Ascomycota</taxon>
        <taxon>Pezizomycotina</taxon>
        <taxon>Dothideomycetes</taxon>
        <taxon>Pleosporomycetidae</taxon>
        <taxon>Pleosporales</taxon>
        <taxon>Tetraplosphaeriaceae</taxon>
        <taxon>Polyplosphaeria</taxon>
    </lineage>
</organism>
<gene>
    <name evidence="3" type="ORF">EJ04DRAFT_508886</name>
</gene>
<keyword evidence="1" id="KW-0175">Coiled coil</keyword>
<sequence length="449" mass="49488">MATRNPCPIRELDAELRDYINSRQQTLSIRQALLRGLTANTKAPDSSSLRQHLSYACPYQLSAIPRRAQDLTPNQSRFLRALEAHSKVQVRHGKLVDALHELRDQSTKEGPNQTESNHDSRSTRDYVSLLGQRQRLAELQIVDESLEQLLNASPSGSRIDPASLVKEAIGDQPGLPAEPLEMSSREKDGNNGAFRLKREVIEARARLQRAESLNRNAASESRHHSSLEQKVCALGRARDEMVTWVETELAKMTEESELLEDASPLKRQTQDANVVDLTRSESQIREEYNRYVASRAAAVQAQDSIQPCPLAAAPSGAQTVDLKETACTTSSPTAGPVIDAVLAQITSLKQISDNERSLLQNAIYLQSQISTADAESREALTRLSEESLILGSASKELSAWRDTAMQAEANTQETTAANLNATRQEIDCVHGVVDLCSLHSSFLDSTTRT</sequence>
<feature type="region of interest" description="Disordered" evidence="2">
    <location>
        <begin position="102"/>
        <end position="124"/>
    </location>
</feature>
<dbReference type="EMBL" id="ML996105">
    <property type="protein sequence ID" value="KAF2739161.1"/>
    <property type="molecule type" value="Genomic_DNA"/>
</dbReference>
<keyword evidence="4" id="KW-1185">Reference proteome</keyword>
<evidence type="ECO:0000313" key="4">
    <source>
        <dbReference type="Proteomes" id="UP000799444"/>
    </source>
</evidence>
<feature type="coiled-coil region" evidence="1">
    <location>
        <begin position="193"/>
        <end position="220"/>
    </location>
</feature>
<proteinExistence type="predicted"/>
<evidence type="ECO:0000313" key="3">
    <source>
        <dbReference type="EMBL" id="KAF2739161.1"/>
    </source>
</evidence>
<accession>A0A9P4RA08</accession>
<name>A0A9P4RA08_9PLEO</name>